<evidence type="ECO:0000313" key="1">
    <source>
        <dbReference type="EMBL" id="RDX97894.1"/>
    </source>
</evidence>
<dbReference type="Proteomes" id="UP000257109">
    <property type="component" value="Unassembled WGS sequence"/>
</dbReference>
<organism evidence="1 2">
    <name type="scientific">Mucuna pruriens</name>
    <name type="common">Velvet bean</name>
    <name type="synonym">Dolichos pruriens</name>
    <dbReference type="NCBI Taxonomy" id="157652"/>
    <lineage>
        <taxon>Eukaryota</taxon>
        <taxon>Viridiplantae</taxon>
        <taxon>Streptophyta</taxon>
        <taxon>Embryophyta</taxon>
        <taxon>Tracheophyta</taxon>
        <taxon>Spermatophyta</taxon>
        <taxon>Magnoliopsida</taxon>
        <taxon>eudicotyledons</taxon>
        <taxon>Gunneridae</taxon>
        <taxon>Pentapetalae</taxon>
        <taxon>rosids</taxon>
        <taxon>fabids</taxon>
        <taxon>Fabales</taxon>
        <taxon>Fabaceae</taxon>
        <taxon>Papilionoideae</taxon>
        <taxon>50 kb inversion clade</taxon>
        <taxon>NPAAA clade</taxon>
        <taxon>indigoferoid/millettioid clade</taxon>
        <taxon>Phaseoleae</taxon>
        <taxon>Mucuna</taxon>
    </lineage>
</organism>
<protein>
    <submittedName>
        <fullName evidence="1">Uncharacterized protein</fullName>
    </submittedName>
</protein>
<keyword evidence="2" id="KW-1185">Reference proteome</keyword>
<name>A0A371H4X7_MUCPR</name>
<feature type="non-terminal residue" evidence="1">
    <location>
        <position position="1"/>
    </location>
</feature>
<gene>
    <name evidence="1" type="ORF">CR513_19269</name>
</gene>
<accession>A0A371H4X7</accession>
<reference evidence="1" key="1">
    <citation type="submission" date="2018-05" db="EMBL/GenBank/DDBJ databases">
        <title>Draft genome of Mucuna pruriens seed.</title>
        <authorList>
            <person name="Nnadi N.E."/>
            <person name="Vos R."/>
            <person name="Hasami M.H."/>
            <person name="Devisetty U.K."/>
            <person name="Aguiy J.C."/>
        </authorList>
    </citation>
    <scope>NUCLEOTIDE SEQUENCE [LARGE SCALE GENOMIC DNA]</scope>
    <source>
        <strain evidence="1">JCA_2017</strain>
    </source>
</reference>
<dbReference type="EMBL" id="QJKJ01003553">
    <property type="protein sequence ID" value="RDX97894.1"/>
    <property type="molecule type" value="Genomic_DNA"/>
</dbReference>
<sequence length="112" mass="12245">MAAELTWSCVGTWVGLPTWIVQMDRSLLGCWIVESAGLRTSRSGQDNSLGLRLSGWTKINGSPLIPCLKYATSISRKYLSFPNSFISNCVANFSFRVSFSTSSSLVTIILST</sequence>
<evidence type="ECO:0000313" key="2">
    <source>
        <dbReference type="Proteomes" id="UP000257109"/>
    </source>
</evidence>
<comment type="caution">
    <text evidence="1">The sequence shown here is derived from an EMBL/GenBank/DDBJ whole genome shotgun (WGS) entry which is preliminary data.</text>
</comment>
<dbReference type="AlphaFoldDB" id="A0A371H4X7"/>
<proteinExistence type="predicted"/>